<proteinExistence type="predicted"/>
<organism evidence="3 4">
    <name type="scientific">Anncaliia algerae PRA339</name>
    <dbReference type="NCBI Taxonomy" id="1288291"/>
    <lineage>
        <taxon>Eukaryota</taxon>
        <taxon>Fungi</taxon>
        <taxon>Fungi incertae sedis</taxon>
        <taxon>Microsporidia</taxon>
        <taxon>Tubulinosematoidea</taxon>
        <taxon>Tubulinosematidae</taxon>
        <taxon>Anncaliia</taxon>
    </lineage>
</organism>
<evidence type="ECO:0000256" key="1">
    <source>
        <dbReference type="SAM" id="MobiDB-lite"/>
    </source>
</evidence>
<gene>
    <name evidence="3" type="ORF">H312_01038</name>
</gene>
<keyword evidence="4" id="KW-1185">Reference proteome</keyword>
<sequence length="337" mass="40251">MLLPILYFAELLVNASLHNNEPVNLDNSPNESYLSNNSDESQEKGCLNFSKSISSNKTKSSFKTEEEEETESSRSFNTTEFNGMECLHKKNKIFDAHMKNKYSEKILKEEIDMKKHRKFGLISNANKDFALKSPYRRYFNGSIKFLSLPIYECKNTNFFMRRYPLMELKKYQSDFILNDRYFRKCLCFFFYCTIQGFDRSETSQKKRMKGLFNFICAQNFASAIEFVCFVAVTSFTTKFYLNYSESKSNGIFTNLFTPNLQEIPSFYLSDINFNVNFLQVQFFSKINYFNFSEFLDFLYDDKYFFDEENIKLIHKFIYHFRLIYLIFYHHVDINIDN</sequence>
<feature type="signal peptide" evidence="2">
    <location>
        <begin position="1"/>
        <end position="17"/>
    </location>
</feature>
<accession>A0A059F2W3</accession>
<dbReference type="EMBL" id="KK365140">
    <property type="protein sequence ID" value="KCZ81583.1"/>
    <property type="molecule type" value="Genomic_DNA"/>
</dbReference>
<protein>
    <submittedName>
        <fullName evidence="3">Uncharacterized protein</fullName>
    </submittedName>
</protein>
<feature type="region of interest" description="Disordered" evidence="1">
    <location>
        <begin position="22"/>
        <end position="42"/>
    </location>
</feature>
<evidence type="ECO:0000313" key="4">
    <source>
        <dbReference type="Proteomes" id="UP000030655"/>
    </source>
</evidence>
<dbReference type="Proteomes" id="UP000030655">
    <property type="component" value="Unassembled WGS sequence"/>
</dbReference>
<reference evidence="4" key="1">
    <citation type="submission" date="2013-02" db="EMBL/GenBank/DDBJ databases">
        <authorList>
            <consortium name="The Broad Institute Genome Sequencing Platform"/>
            <person name="Cuomo C."/>
            <person name="Becnel J."/>
            <person name="Sanscrainte N."/>
            <person name="Walker B."/>
            <person name="Young S.K."/>
            <person name="Zeng Q."/>
            <person name="Gargeya S."/>
            <person name="Fitzgerald M."/>
            <person name="Haas B."/>
            <person name="Abouelleil A."/>
            <person name="Alvarado L."/>
            <person name="Arachchi H.M."/>
            <person name="Berlin A.M."/>
            <person name="Chapman S.B."/>
            <person name="Dewar J."/>
            <person name="Goldberg J."/>
            <person name="Griggs A."/>
            <person name="Gujja S."/>
            <person name="Hansen M."/>
            <person name="Howarth C."/>
            <person name="Imamovic A."/>
            <person name="Larimer J."/>
            <person name="McCowan C."/>
            <person name="Murphy C."/>
            <person name="Neiman D."/>
            <person name="Pearson M."/>
            <person name="Priest M."/>
            <person name="Roberts A."/>
            <person name="Saif S."/>
            <person name="Shea T."/>
            <person name="Sisk P."/>
            <person name="Sykes S."/>
            <person name="Wortman J."/>
            <person name="Nusbaum C."/>
            <person name="Birren B."/>
        </authorList>
    </citation>
    <scope>NUCLEOTIDE SEQUENCE [LARGE SCALE GENOMIC DNA]</scope>
    <source>
        <strain evidence="4">PRA339</strain>
    </source>
</reference>
<evidence type="ECO:0000256" key="2">
    <source>
        <dbReference type="SAM" id="SignalP"/>
    </source>
</evidence>
<dbReference type="HOGENOM" id="CLU_823797_0_0_1"/>
<name>A0A059F2W3_9MICR</name>
<reference evidence="3 4" key="2">
    <citation type="submission" date="2014-03" db="EMBL/GenBank/DDBJ databases">
        <title>The Genome Sequence of Anncaliia algerae insect isolate PRA339.</title>
        <authorList>
            <consortium name="The Broad Institute Genome Sequencing Platform"/>
            <consortium name="The Broad Institute Genome Sequencing Center for Infectious Disease"/>
            <person name="Cuomo C."/>
            <person name="Becnel J."/>
            <person name="Sanscrainte N."/>
            <person name="Walker B."/>
            <person name="Young S.K."/>
            <person name="Zeng Q."/>
            <person name="Gargeya S."/>
            <person name="Fitzgerald M."/>
            <person name="Haas B."/>
            <person name="Abouelleil A."/>
            <person name="Alvarado L."/>
            <person name="Arachchi H.M."/>
            <person name="Berlin A.M."/>
            <person name="Chapman S.B."/>
            <person name="Dewar J."/>
            <person name="Goldberg J."/>
            <person name="Griggs A."/>
            <person name="Gujja S."/>
            <person name="Hansen M."/>
            <person name="Howarth C."/>
            <person name="Imamovic A."/>
            <person name="Larimer J."/>
            <person name="McCowan C."/>
            <person name="Murphy C."/>
            <person name="Neiman D."/>
            <person name="Pearson M."/>
            <person name="Priest M."/>
            <person name="Roberts A."/>
            <person name="Saif S."/>
            <person name="Shea T."/>
            <person name="Sisk P."/>
            <person name="Sykes S."/>
            <person name="Wortman J."/>
            <person name="Nusbaum C."/>
            <person name="Birren B."/>
        </authorList>
    </citation>
    <scope>NUCLEOTIDE SEQUENCE [LARGE SCALE GENOMIC DNA]</scope>
    <source>
        <strain evidence="3 4">PRA339</strain>
    </source>
</reference>
<dbReference type="AlphaFoldDB" id="A0A059F2W3"/>
<feature type="chain" id="PRO_5001571903" evidence="2">
    <location>
        <begin position="18"/>
        <end position="337"/>
    </location>
</feature>
<dbReference type="OrthoDB" id="10329949at2759"/>
<evidence type="ECO:0000313" key="3">
    <source>
        <dbReference type="EMBL" id="KCZ81583.1"/>
    </source>
</evidence>
<dbReference type="VEuPathDB" id="MicrosporidiaDB:H312_01038"/>
<keyword evidence="2" id="KW-0732">Signal</keyword>
<feature type="compositionally biased region" description="Polar residues" evidence="1">
    <location>
        <begin position="22"/>
        <end position="39"/>
    </location>
</feature>